<dbReference type="InterPro" id="IPR016181">
    <property type="entry name" value="Acyl_CoA_acyltransferase"/>
</dbReference>
<evidence type="ECO:0000259" key="1">
    <source>
        <dbReference type="PROSITE" id="PS51186"/>
    </source>
</evidence>
<name>A0AA42FQH8_9GAMM</name>
<sequence length="120" mass="14201">MNKFFLRLKKRRITKNYTINHIRSSGHDIYIAYHGDIKIGKAFIYIKKRQAILIDIVVYHLFRNKGIGSKLIKYIINELKGSDIICIKGEIKNKSVISFYLKLGFKYNEHGYVYKTLRDN</sequence>
<feature type="domain" description="N-acetyltransferase" evidence="1">
    <location>
        <begin position="1"/>
        <end position="120"/>
    </location>
</feature>
<dbReference type="AlphaFoldDB" id="A0AA42FQH8"/>
<organism evidence="2 3">
    <name type="scientific">Providencia huashanensis</name>
    <dbReference type="NCBI Taxonomy" id="3037798"/>
    <lineage>
        <taxon>Bacteria</taxon>
        <taxon>Pseudomonadati</taxon>
        <taxon>Pseudomonadota</taxon>
        <taxon>Gammaproteobacteria</taxon>
        <taxon>Enterobacterales</taxon>
        <taxon>Morganellaceae</taxon>
        <taxon>Providencia</taxon>
    </lineage>
</organism>
<dbReference type="InterPro" id="IPR000182">
    <property type="entry name" value="GNAT_dom"/>
</dbReference>
<comment type="caution">
    <text evidence="2">The sequence shown here is derived from an EMBL/GenBank/DDBJ whole genome shotgun (WGS) entry which is preliminary data.</text>
</comment>
<dbReference type="Gene3D" id="3.40.630.30">
    <property type="match status" value="1"/>
</dbReference>
<reference evidence="2" key="1">
    <citation type="submission" date="2023-03" db="EMBL/GenBank/DDBJ databases">
        <title>a new species belonging to Providencia genus.</title>
        <authorList>
            <person name="Yang W."/>
            <person name="Hu F."/>
            <person name="Shen S."/>
            <person name="Ding L."/>
            <person name="Yin D."/>
        </authorList>
    </citation>
    <scope>NUCLEOTIDE SEQUENCE</scope>
    <source>
        <strain evidence="2">CRE-3FA-0001</strain>
    </source>
</reference>
<dbReference type="CDD" id="cd04301">
    <property type="entry name" value="NAT_SF"/>
    <property type="match status" value="1"/>
</dbReference>
<dbReference type="SUPFAM" id="SSF55729">
    <property type="entry name" value="Acyl-CoA N-acyltransferases (Nat)"/>
    <property type="match status" value="1"/>
</dbReference>
<gene>
    <name evidence="2" type="ORF">P7V44_21735</name>
</gene>
<dbReference type="Proteomes" id="UP001156701">
    <property type="component" value="Unassembled WGS sequence"/>
</dbReference>
<dbReference type="GO" id="GO:0016747">
    <property type="term" value="F:acyltransferase activity, transferring groups other than amino-acyl groups"/>
    <property type="evidence" value="ECO:0007669"/>
    <property type="project" value="InterPro"/>
</dbReference>
<evidence type="ECO:0000313" key="3">
    <source>
        <dbReference type="Proteomes" id="UP001156701"/>
    </source>
</evidence>
<proteinExistence type="predicted"/>
<dbReference type="PROSITE" id="PS51186">
    <property type="entry name" value="GNAT"/>
    <property type="match status" value="1"/>
</dbReference>
<dbReference type="EMBL" id="JARRYG010000038">
    <property type="protein sequence ID" value="MDG4698849.1"/>
    <property type="molecule type" value="Genomic_DNA"/>
</dbReference>
<accession>A0AA42FQH8</accession>
<dbReference type="Pfam" id="PF13508">
    <property type="entry name" value="Acetyltransf_7"/>
    <property type="match status" value="1"/>
</dbReference>
<evidence type="ECO:0000313" key="2">
    <source>
        <dbReference type="EMBL" id="MDG4698849.1"/>
    </source>
</evidence>
<dbReference type="RefSeq" id="WP_278030796.1">
    <property type="nucleotide sequence ID" value="NZ_JARRYG010000038.1"/>
</dbReference>
<protein>
    <submittedName>
        <fullName evidence="2">GNAT family N-acetyltransferase</fullName>
    </submittedName>
</protein>